<feature type="transmembrane region" description="Helical" evidence="13">
    <location>
        <begin position="12"/>
        <end position="33"/>
    </location>
</feature>
<dbReference type="InterPro" id="IPR050222">
    <property type="entry name" value="MATE_MdtK"/>
</dbReference>
<evidence type="ECO:0000256" key="10">
    <source>
        <dbReference type="ARBA" id="ARBA00023065"/>
    </source>
</evidence>
<feature type="transmembrane region" description="Helical" evidence="13">
    <location>
        <begin position="280"/>
        <end position="303"/>
    </location>
</feature>
<name>A0ABR7JJT6_9FIRM</name>
<dbReference type="RefSeq" id="WP_153972876.1">
    <property type="nucleotide sequence ID" value="NZ_JACRWE010000001.1"/>
</dbReference>
<comment type="similarity">
    <text evidence="3">Belongs to the multi antimicrobial extrusion (MATE) (TC 2.A.66.1) family.</text>
</comment>
<gene>
    <name evidence="14" type="ORF">H8923_00235</name>
</gene>
<feature type="transmembrane region" description="Helical" evidence="13">
    <location>
        <begin position="165"/>
        <end position="187"/>
    </location>
</feature>
<feature type="transmembrane region" description="Helical" evidence="13">
    <location>
        <begin position="315"/>
        <end position="338"/>
    </location>
</feature>
<evidence type="ECO:0000256" key="12">
    <source>
        <dbReference type="ARBA" id="ARBA00031636"/>
    </source>
</evidence>
<comment type="subcellular location">
    <subcellularLocation>
        <location evidence="2">Cell membrane</location>
        <topology evidence="2">Multi-pass membrane protein</topology>
    </subcellularLocation>
</comment>
<dbReference type="PIRSF" id="PIRSF006603">
    <property type="entry name" value="DinF"/>
    <property type="match status" value="1"/>
</dbReference>
<dbReference type="Pfam" id="PF01554">
    <property type="entry name" value="MatE"/>
    <property type="match status" value="2"/>
</dbReference>
<evidence type="ECO:0000256" key="9">
    <source>
        <dbReference type="ARBA" id="ARBA00022989"/>
    </source>
</evidence>
<evidence type="ECO:0000256" key="2">
    <source>
        <dbReference type="ARBA" id="ARBA00004651"/>
    </source>
</evidence>
<feature type="transmembrane region" description="Helical" evidence="13">
    <location>
        <begin position="193"/>
        <end position="216"/>
    </location>
</feature>
<keyword evidence="5" id="KW-0813">Transport</keyword>
<comment type="caution">
    <text evidence="14">The sequence shown here is derived from an EMBL/GenBank/DDBJ whole genome shotgun (WGS) entry which is preliminary data.</text>
</comment>
<keyword evidence="11 13" id="KW-0472">Membrane</keyword>
<proteinExistence type="inferred from homology"/>
<evidence type="ECO:0000256" key="7">
    <source>
        <dbReference type="ARBA" id="ARBA00022475"/>
    </source>
</evidence>
<evidence type="ECO:0000256" key="8">
    <source>
        <dbReference type="ARBA" id="ARBA00022692"/>
    </source>
</evidence>
<feature type="transmembrane region" description="Helical" evidence="13">
    <location>
        <begin position="92"/>
        <end position="112"/>
    </location>
</feature>
<evidence type="ECO:0000256" key="1">
    <source>
        <dbReference type="ARBA" id="ARBA00003408"/>
    </source>
</evidence>
<evidence type="ECO:0000256" key="13">
    <source>
        <dbReference type="SAM" id="Phobius"/>
    </source>
</evidence>
<keyword evidence="15" id="KW-1185">Reference proteome</keyword>
<keyword evidence="7" id="KW-1003">Cell membrane</keyword>
<evidence type="ECO:0000256" key="11">
    <source>
        <dbReference type="ARBA" id="ARBA00023136"/>
    </source>
</evidence>
<feature type="transmembrane region" description="Helical" evidence="13">
    <location>
        <begin position="53"/>
        <end position="72"/>
    </location>
</feature>
<dbReference type="NCBIfam" id="TIGR00797">
    <property type="entry name" value="matE"/>
    <property type="match status" value="1"/>
</dbReference>
<feature type="transmembrane region" description="Helical" evidence="13">
    <location>
        <begin position="358"/>
        <end position="380"/>
    </location>
</feature>
<dbReference type="InterPro" id="IPR048279">
    <property type="entry name" value="MdtK-like"/>
</dbReference>
<comment type="function">
    <text evidence="1">Multidrug efflux pump.</text>
</comment>
<protein>
    <recommendedName>
        <fullName evidence="4">Probable multidrug resistance protein NorM</fullName>
    </recommendedName>
    <alternativeName>
        <fullName evidence="12">Multidrug-efflux transporter</fullName>
    </alternativeName>
</protein>
<organism evidence="14 15">
    <name type="scientific">Romboutsia faecis</name>
    <dbReference type="NCBI Taxonomy" id="2764597"/>
    <lineage>
        <taxon>Bacteria</taxon>
        <taxon>Bacillati</taxon>
        <taxon>Bacillota</taxon>
        <taxon>Clostridia</taxon>
        <taxon>Peptostreptococcales</taxon>
        <taxon>Peptostreptococcaceae</taxon>
        <taxon>Romboutsia</taxon>
    </lineage>
</organism>
<dbReference type="EMBL" id="JACRWE010000001">
    <property type="protein sequence ID" value="MBC5995174.1"/>
    <property type="molecule type" value="Genomic_DNA"/>
</dbReference>
<dbReference type="PANTHER" id="PTHR43298">
    <property type="entry name" value="MULTIDRUG RESISTANCE PROTEIN NORM-RELATED"/>
    <property type="match status" value="1"/>
</dbReference>
<feature type="transmembrane region" description="Helical" evidence="13">
    <location>
        <begin position="132"/>
        <end position="153"/>
    </location>
</feature>
<keyword evidence="6" id="KW-0050">Antiport</keyword>
<feature type="transmembrane region" description="Helical" evidence="13">
    <location>
        <begin position="246"/>
        <end position="268"/>
    </location>
</feature>
<evidence type="ECO:0000256" key="3">
    <source>
        <dbReference type="ARBA" id="ARBA00010199"/>
    </source>
</evidence>
<reference evidence="14 15" key="1">
    <citation type="submission" date="2020-08" db="EMBL/GenBank/DDBJ databases">
        <authorList>
            <person name="Liu C."/>
            <person name="Sun Q."/>
        </authorList>
    </citation>
    <scope>NUCLEOTIDE SEQUENCE [LARGE SCALE GENOMIC DNA]</scope>
    <source>
        <strain evidence="14 15">NSJ-18</strain>
    </source>
</reference>
<feature type="transmembrane region" description="Helical" evidence="13">
    <location>
        <begin position="392"/>
        <end position="412"/>
    </location>
</feature>
<evidence type="ECO:0000256" key="6">
    <source>
        <dbReference type="ARBA" id="ARBA00022449"/>
    </source>
</evidence>
<keyword evidence="8 13" id="KW-0812">Transmembrane</keyword>
<sequence>MQLTKDKNFYKTIIKISIPITLQNLITVSVNMADTVMLGKLGEIQLSASSIGGHLFFMLIILMFGLGGGASVMSAQYYGKKDINSIHSILNVTYKIAIILSIIFFLISILLPKEFMQLFTNDKYVINQGIKYIRIVSISYIFYSLTISTNSVLRAVKNVKAPMVINSMSLLINITFNYILIFGRFGIRPLGIQGAAIATVISRCSEFLLVIIYMIFFEKKIKYKINLIKNNNKDIRNKFIRVTTPIFFNELFWTIGSSTISIIVARMGTKVVAANSINNIVYQFALLFIQGLSSASSVIIGNTIGKGLYKKVKEYANTIAILSLICGIIAAIVVYVIRIFIVDIYNVSIQTKLIAKDIMIATSIGIFFRSLGSTIMMGILRGAGDNKFVFKYEMIFMWCVAIPLGFIGVFYFKFSIPIVFLLLKSDEILKGIAAYIRVKKGNWINNVTLGDR</sequence>
<evidence type="ECO:0000256" key="5">
    <source>
        <dbReference type="ARBA" id="ARBA00022448"/>
    </source>
</evidence>
<accession>A0ABR7JJT6</accession>
<dbReference type="PANTHER" id="PTHR43298:SF2">
    <property type="entry name" value="FMN_FAD EXPORTER YEEO-RELATED"/>
    <property type="match status" value="1"/>
</dbReference>
<evidence type="ECO:0000313" key="15">
    <source>
        <dbReference type="Proteomes" id="UP000609849"/>
    </source>
</evidence>
<keyword evidence="9 13" id="KW-1133">Transmembrane helix</keyword>
<evidence type="ECO:0000256" key="4">
    <source>
        <dbReference type="ARBA" id="ARBA00020268"/>
    </source>
</evidence>
<keyword evidence="10" id="KW-0406">Ion transport</keyword>
<evidence type="ECO:0000313" key="14">
    <source>
        <dbReference type="EMBL" id="MBC5995174.1"/>
    </source>
</evidence>
<dbReference type="CDD" id="cd13134">
    <property type="entry name" value="MATE_like_8"/>
    <property type="match status" value="1"/>
</dbReference>
<dbReference type="InterPro" id="IPR002528">
    <property type="entry name" value="MATE_fam"/>
</dbReference>
<dbReference type="Proteomes" id="UP000609849">
    <property type="component" value="Unassembled WGS sequence"/>
</dbReference>